<dbReference type="Proteomes" id="UP001227543">
    <property type="component" value="Unassembled WGS sequence"/>
</dbReference>
<sequence>MCSTSMLCVPMSPSFPPYLSIPLLTHVQFPLHLQLLLDGLSLNLAKRKKLRSSRQRLQLVGLATHYFSAPRHTSCRLPAQPVDGKPTVELDGYSSSLHSVSDANGPSNPDPVATMYLEHWLCHLCPSPEKKLLHRKTLWPTVKASIFEHPNTPCACSIPHMAIWPANHSEQWGTAPLGPGRLTSIDVRWTAVLLLSQENFPLGHVTCGKPSGQSS</sequence>
<dbReference type="EMBL" id="MLFU01000003">
    <property type="protein sequence ID" value="KAK1510905.1"/>
    <property type="molecule type" value="Genomic_DNA"/>
</dbReference>
<protein>
    <submittedName>
        <fullName evidence="1">Uncharacterized protein</fullName>
    </submittedName>
</protein>
<evidence type="ECO:0000313" key="1">
    <source>
        <dbReference type="EMBL" id="KAK1510905.1"/>
    </source>
</evidence>
<gene>
    <name evidence="1" type="ORF">CTAM01_01478</name>
</gene>
<reference evidence="1 2" key="1">
    <citation type="submission" date="2016-10" db="EMBL/GenBank/DDBJ databases">
        <title>The genome sequence of Colletotrichum fioriniae PJ7.</title>
        <authorList>
            <person name="Baroncelli R."/>
        </authorList>
    </citation>
    <scope>NUCLEOTIDE SEQUENCE [LARGE SCALE GENOMIC DNA]</scope>
    <source>
        <strain evidence="1 2">Tom-12</strain>
    </source>
</reference>
<organism evidence="1 2">
    <name type="scientific">Colletotrichum tamarilloi</name>
    <dbReference type="NCBI Taxonomy" id="1209934"/>
    <lineage>
        <taxon>Eukaryota</taxon>
        <taxon>Fungi</taxon>
        <taxon>Dikarya</taxon>
        <taxon>Ascomycota</taxon>
        <taxon>Pezizomycotina</taxon>
        <taxon>Sordariomycetes</taxon>
        <taxon>Hypocreomycetidae</taxon>
        <taxon>Glomerellales</taxon>
        <taxon>Glomerellaceae</taxon>
        <taxon>Colletotrichum</taxon>
        <taxon>Colletotrichum acutatum species complex</taxon>
    </lineage>
</organism>
<evidence type="ECO:0000313" key="2">
    <source>
        <dbReference type="Proteomes" id="UP001227543"/>
    </source>
</evidence>
<accession>A0ABQ9RRA3</accession>
<keyword evidence="2" id="KW-1185">Reference proteome</keyword>
<dbReference type="GeneID" id="85401758"/>
<comment type="caution">
    <text evidence="1">The sequence shown here is derived from an EMBL/GenBank/DDBJ whole genome shotgun (WGS) entry which is preliminary data.</text>
</comment>
<dbReference type="RefSeq" id="XP_060387981.1">
    <property type="nucleotide sequence ID" value="XM_060517520.1"/>
</dbReference>
<proteinExistence type="predicted"/>
<name>A0ABQ9RRA3_9PEZI</name>